<name>A0ABV9A4B9_9ACTN</name>
<evidence type="ECO:0000256" key="1">
    <source>
        <dbReference type="SAM" id="MobiDB-lite"/>
    </source>
</evidence>
<feature type="region of interest" description="Disordered" evidence="1">
    <location>
        <begin position="1"/>
        <end position="27"/>
    </location>
</feature>
<dbReference type="SUPFAM" id="SSF53335">
    <property type="entry name" value="S-adenosyl-L-methionine-dependent methyltransferases"/>
    <property type="match status" value="1"/>
</dbReference>
<evidence type="ECO:0000313" key="2">
    <source>
        <dbReference type="EMBL" id="MFC4494052.1"/>
    </source>
</evidence>
<evidence type="ECO:0008006" key="4">
    <source>
        <dbReference type="Google" id="ProtNLM"/>
    </source>
</evidence>
<organism evidence="2 3">
    <name type="scientific">Streptomyces ovatisporus</name>
    <dbReference type="NCBI Taxonomy" id="1128682"/>
    <lineage>
        <taxon>Bacteria</taxon>
        <taxon>Bacillati</taxon>
        <taxon>Actinomycetota</taxon>
        <taxon>Actinomycetes</taxon>
        <taxon>Kitasatosporales</taxon>
        <taxon>Streptomycetaceae</taxon>
        <taxon>Streptomyces</taxon>
    </lineage>
</organism>
<dbReference type="EMBL" id="JBHSFH010000004">
    <property type="protein sequence ID" value="MFC4494052.1"/>
    <property type="molecule type" value="Genomic_DNA"/>
</dbReference>
<feature type="region of interest" description="Disordered" evidence="1">
    <location>
        <begin position="77"/>
        <end position="102"/>
    </location>
</feature>
<keyword evidence="3" id="KW-1185">Reference proteome</keyword>
<evidence type="ECO:0000313" key="3">
    <source>
        <dbReference type="Proteomes" id="UP001595997"/>
    </source>
</evidence>
<reference evidence="3" key="1">
    <citation type="journal article" date="2019" name="Int. J. Syst. Evol. Microbiol.">
        <title>The Global Catalogue of Microorganisms (GCM) 10K type strain sequencing project: providing services to taxonomists for standard genome sequencing and annotation.</title>
        <authorList>
            <consortium name="The Broad Institute Genomics Platform"/>
            <consortium name="The Broad Institute Genome Sequencing Center for Infectious Disease"/>
            <person name="Wu L."/>
            <person name="Ma J."/>
        </authorList>
    </citation>
    <scope>NUCLEOTIDE SEQUENCE [LARGE SCALE GENOMIC DNA]</scope>
    <source>
        <strain evidence="3">CGMCC 4.7357</strain>
    </source>
</reference>
<sequence length="216" mass="23559">MVVHLLPTPTARDWKSGASNQHGKNSRPLNEVALTLPEPVKFFGTPRTSSANGHGRLDNPKNWSRLETQVVLLKTPTANLGRNGAAQHPDKRKAGGHGPTLDDEVSYLIPPPGEDLVQDWAEYEPAIRRQEAWIGRPAPIPTEVGPRGGRRLSARFAEWLMGMPDGWVTDTEGLSRADQLHAIGNGVVPRQAYFAFGLLLDQALVANEDQDQDAAA</sequence>
<protein>
    <recommendedName>
        <fullName evidence="4">DNA (cytosine-5-)-methyltransferase</fullName>
    </recommendedName>
</protein>
<proteinExistence type="predicted"/>
<comment type="caution">
    <text evidence="2">The sequence shown here is derived from an EMBL/GenBank/DDBJ whole genome shotgun (WGS) entry which is preliminary data.</text>
</comment>
<dbReference type="RefSeq" id="WP_386444308.1">
    <property type="nucleotide sequence ID" value="NZ_JBHSFH010000004.1"/>
</dbReference>
<gene>
    <name evidence="2" type="ORF">ACFPA8_07890</name>
</gene>
<dbReference type="InterPro" id="IPR029063">
    <property type="entry name" value="SAM-dependent_MTases_sf"/>
</dbReference>
<accession>A0ABV9A4B9</accession>
<dbReference type="Proteomes" id="UP001595997">
    <property type="component" value="Unassembled WGS sequence"/>
</dbReference>